<dbReference type="PANTHER" id="PTHR46558">
    <property type="entry name" value="TRACRIPTIONAL REGULATORY PROTEIN-RELATED-RELATED"/>
    <property type="match status" value="1"/>
</dbReference>
<dbReference type="PANTHER" id="PTHR46558:SF4">
    <property type="entry name" value="DNA-BIDING PHAGE PROTEIN"/>
    <property type="match status" value="1"/>
</dbReference>
<feature type="domain" description="HTH cro/C1-type" evidence="2">
    <location>
        <begin position="42"/>
        <end position="96"/>
    </location>
</feature>
<dbReference type="AlphaFoldDB" id="A0A2A7MCS2"/>
<dbReference type="EMBL" id="PDCJ01000003">
    <property type="protein sequence ID" value="PEG29485.1"/>
    <property type="molecule type" value="Genomic_DNA"/>
</dbReference>
<dbReference type="CDD" id="cd00093">
    <property type="entry name" value="HTH_XRE"/>
    <property type="match status" value="1"/>
</dbReference>
<dbReference type="GO" id="GO:0003677">
    <property type="term" value="F:DNA binding"/>
    <property type="evidence" value="ECO:0007669"/>
    <property type="project" value="UniProtKB-KW"/>
</dbReference>
<keyword evidence="4" id="KW-1185">Reference proteome</keyword>
<comment type="caution">
    <text evidence="3">The sequence shown here is derived from an EMBL/GenBank/DDBJ whole genome shotgun (WGS) entry which is preliminary data.</text>
</comment>
<name>A0A2A7MCS2_9CLOT</name>
<protein>
    <submittedName>
        <fullName evidence="3">XRE family transcriptional regulator</fullName>
    </submittedName>
</protein>
<dbReference type="Pfam" id="PF12844">
    <property type="entry name" value="HTH_19"/>
    <property type="match status" value="1"/>
</dbReference>
<evidence type="ECO:0000313" key="4">
    <source>
        <dbReference type="Proteomes" id="UP000220840"/>
    </source>
</evidence>
<dbReference type="Proteomes" id="UP000220840">
    <property type="component" value="Unassembled WGS sequence"/>
</dbReference>
<sequence length="203" mass="23297">MYHFVCLYANIVLSYLKEVIILNDSNKNIGLSELEHKIAARIKKGRIENGFTQKEIANILNVSTAAYTNYENAKRSFPHDILFKLCPILGLTINYIYTGENIDNPFGYQADYIDFDIRYNKWIAAQNFFAALGYKVEFFSATYPEEAIIMIDYVEFTPSKFNVLMSSIDNLIQTAMSFVENSEDYASVLKPDLEIVEDDAKNK</sequence>
<evidence type="ECO:0000256" key="1">
    <source>
        <dbReference type="ARBA" id="ARBA00023125"/>
    </source>
</evidence>
<dbReference type="SMART" id="SM00530">
    <property type="entry name" value="HTH_XRE"/>
    <property type="match status" value="1"/>
</dbReference>
<reference evidence="3 4" key="1">
    <citation type="submission" date="2017-10" db="EMBL/GenBank/DDBJ databases">
        <title>Effective Description of Clostridium neonatale sp. nov. linked to necrotizing enterocolitis in neonates and a clarification of species assignable to the genus Clostridium (Prazmowski 1880) emend. Lawson and Rainey 2016.</title>
        <authorList>
            <person name="Bernard K."/>
            <person name="Burdz T."/>
            <person name="Wiebe D."/>
            <person name="Balcewich B."/>
            <person name="Alfa M."/>
            <person name="Bernier A.-M."/>
        </authorList>
    </citation>
    <scope>NUCLEOTIDE SEQUENCE [LARGE SCALE GENOMIC DNA]</scope>
    <source>
        <strain evidence="3 4">LCDC99A005</strain>
    </source>
</reference>
<dbReference type="Gene3D" id="1.10.260.40">
    <property type="entry name" value="lambda repressor-like DNA-binding domains"/>
    <property type="match status" value="1"/>
</dbReference>
<keyword evidence="1" id="KW-0238">DNA-binding</keyword>
<dbReference type="InterPro" id="IPR010982">
    <property type="entry name" value="Lambda_DNA-bd_dom_sf"/>
</dbReference>
<evidence type="ECO:0000259" key="2">
    <source>
        <dbReference type="PROSITE" id="PS50943"/>
    </source>
</evidence>
<dbReference type="OrthoDB" id="2222263at2"/>
<gene>
    <name evidence="3" type="ORF">CQ394_16105</name>
</gene>
<dbReference type="InterPro" id="IPR001387">
    <property type="entry name" value="Cro/C1-type_HTH"/>
</dbReference>
<organism evidence="3 4">
    <name type="scientific">Clostridium neonatale</name>
    <dbReference type="NCBI Taxonomy" id="137838"/>
    <lineage>
        <taxon>Bacteria</taxon>
        <taxon>Bacillati</taxon>
        <taxon>Bacillota</taxon>
        <taxon>Clostridia</taxon>
        <taxon>Eubacteriales</taxon>
        <taxon>Clostridiaceae</taxon>
        <taxon>Clostridium</taxon>
    </lineage>
</organism>
<proteinExistence type="predicted"/>
<dbReference type="PROSITE" id="PS50943">
    <property type="entry name" value="HTH_CROC1"/>
    <property type="match status" value="1"/>
</dbReference>
<dbReference type="STRING" id="137838.GCA_001458595_00398"/>
<dbReference type="SUPFAM" id="SSF47413">
    <property type="entry name" value="lambda repressor-like DNA-binding domains"/>
    <property type="match status" value="1"/>
</dbReference>
<accession>A0A2A7MCS2</accession>
<evidence type="ECO:0000313" key="3">
    <source>
        <dbReference type="EMBL" id="PEG29485.1"/>
    </source>
</evidence>